<accession>A0ABM7VCZ9</accession>
<dbReference type="Pfam" id="PF00916">
    <property type="entry name" value="Sulfate_transp"/>
    <property type="match status" value="1"/>
</dbReference>
<evidence type="ECO:0000256" key="2">
    <source>
        <dbReference type="ARBA" id="ARBA00022692"/>
    </source>
</evidence>
<feature type="transmembrane region" description="Helical" evidence="5">
    <location>
        <begin position="169"/>
        <end position="188"/>
    </location>
</feature>
<evidence type="ECO:0000259" key="6">
    <source>
        <dbReference type="Pfam" id="PF00916"/>
    </source>
</evidence>
<gene>
    <name evidence="7" type="ORF">PEPS_10980</name>
</gene>
<keyword evidence="4 5" id="KW-0472">Membrane</keyword>
<keyword evidence="2 5" id="KW-0812">Transmembrane</keyword>
<feature type="transmembrane region" description="Helical" evidence="5">
    <location>
        <begin position="342"/>
        <end position="371"/>
    </location>
</feature>
<proteinExistence type="predicted"/>
<sequence length="534" mass="57772">MTNRSSLLSNLKHDFPASIIVFLVALPLCLGIALASGAPLFSGIIAGIVGGIIVATLSGSPLGVSGPAAGLAVIVLSAIQELGSFELFLFAVVVAGVFQIILGLFKAGIIGYYFPSSVIKGMLSGIGIIIFLKQIPHAVGYSAAPVGDFAYRQIDGETTFSGLLKMFDLLNPAAIVVVTIGLLILILWEQPFIKRQAFSKFIQGPLVVVLMGVGLNLLFQQTGWLSFDADQLVRIPDADSFDGFLAQFTFPDFSHWADPEMYVLAATIAIVASLETLLCVEATDKLDPQKRVTPTNKELIAQGVGNICSGLIGGLPVTQVIVRSSANIQSGGKSKYSAILHGVFILVSVIAIPNILNLIPLSALAAILFLVGYKLAKPVIFKNMYMKGRAEFLPFLITILGIVFMDMLSGIGFGLAIAIMFILWNNYRKPFHFDTKDYQEGQPIRLRLSEEVSFLNKAPILRTLKYLPNNTVVIIDASSTRCIHPDVLEIIDDFEENAKTRGIELQLIGLSQPTEDDPVKLLRNAVQREVETVH</sequence>
<dbReference type="PANTHER" id="PTHR11814">
    <property type="entry name" value="SULFATE TRANSPORTER"/>
    <property type="match status" value="1"/>
</dbReference>
<dbReference type="InterPro" id="IPR001902">
    <property type="entry name" value="SLC26A/SulP_fam"/>
</dbReference>
<comment type="subcellular location">
    <subcellularLocation>
        <location evidence="1">Membrane</location>
        <topology evidence="1">Multi-pass membrane protein</topology>
    </subcellularLocation>
</comment>
<evidence type="ECO:0000313" key="8">
    <source>
        <dbReference type="Proteomes" id="UP001354989"/>
    </source>
</evidence>
<feature type="transmembrane region" description="Helical" evidence="5">
    <location>
        <begin position="261"/>
        <end position="280"/>
    </location>
</feature>
<evidence type="ECO:0000256" key="1">
    <source>
        <dbReference type="ARBA" id="ARBA00004141"/>
    </source>
</evidence>
<feature type="domain" description="SLC26A/SulP transporter" evidence="6">
    <location>
        <begin position="11"/>
        <end position="398"/>
    </location>
</feature>
<feature type="transmembrane region" description="Helical" evidence="5">
    <location>
        <begin position="200"/>
        <end position="219"/>
    </location>
</feature>
<feature type="transmembrane region" description="Helical" evidence="5">
    <location>
        <begin position="300"/>
        <end position="322"/>
    </location>
</feature>
<reference evidence="7 8" key="1">
    <citation type="submission" date="2021-12" db="EMBL/GenBank/DDBJ databases">
        <title>Genome sequencing of bacteria with rrn-lacking chromosome and rrn-plasmid.</title>
        <authorList>
            <person name="Anda M."/>
            <person name="Iwasaki W."/>
        </authorList>
    </citation>
    <scope>NUCLEOTIDE SEQUENCE [LARGE SCALE GENOMIC DNA]</scope>
    <source>
        <strain evidence="7 8">NBRC 101262</strain>
    </source>
</reference>
<evidence type="ECO:0000313" key="7">
    <source>
        <dbReference type="EMBL" id="BDC98817.1"/>
    </source>
</evidence>
<evidence type="ECO:0000256" key="5">
    <source>
        <dbReference type="SAM" id="Phobius"/>
    </source>
</evidence>
<dbReference type="InterPro" id="IPR011547">
    <property type="entry name" value="SLC26A/SulP_dom"/>
</dbReference>
<keyword evidence="8" id="KW-1185">Reference proteome</keyword>
<feature type="transmembrane region" description="Helical" evidence="5">
    <location>
        <begin position="112"/>
        <end position="132"/>
    </location>
</feature>
<dbReference type="Proteomes" id="UP001354989">
    <property type="component" value="Chromosome"/>
</dbReference>
<evidence type="ECO:0000256" key="4">
    <source>
        <dbReference type="ARBA" id="ARBA00023136"/>
    </source>
</evidence>
<dbReference type="RefSeq" id="WP_332920470.1">
    <property type="nucleotide sequence ID" value="NZ_AP025292.1"/>
</dbReference>
<feature type="transmembrane region" description="Helical" evidence="5">
    <location>
        <begin position="40"/>
        <end position="57"/>
    </location>
</feature>
<feature type="transmembrane region" description="Helical" evidence="5">
    <location>
        <begin position="392"/>
        <end position="424"/>
    </location>
</feature>
<evidence type="ECO:0000256" key="3">
    <source>
        <dbReference type="ARBA" id="ARBA00022989"/>
    </source>
</evidence>
<keyword evidence="3 5" id="KW-1133">Transmembrane helix</keyword>
<name>A0ABM7VCZ9_9BACT</name>
<organism evidence="7 8">
    <name type="scientific">Persicobacter psychrovividus</name>
    <dbReference type="NCBI Taxonomy" id="387638"/>
    <lineage>
        <taxon>Bacteria</taxon>
        <taxon>Pseudomonadati</taxon>
        <taxon>Bacteroidota</taxon>
        <taxon>Cytophagia</taxon>
        <taxon>Cytophagales</taxon>
        <taxon>Persicobacteraceae</taxon>
        <taxon>Persicobacter</taxon>
    </lineage>
</organism>
<dbReference type="EMBL" id="AP025292">
    <property type="protein sequence ID" value="BDC98817.1"/>
    <property type="molecule type" value="Genomic_DNA"/>
</dbReference>
<feature type="transmembrane region" description="Helical" evidence="5">
    <location>
        <begin position="85"/>
        <end position="105"/>
    </location>
</feature>
<protein>
    <submittedName>
        <fullName evidence="7">Membrane protein</fullName>
    </submittedName>
</protein>
<feature type="transmembrane region" description="Helical" evidence="5">
    <location>
        <begin position="15"/>
        <end position="34"/>
    </location>
</feature>